<gene>
    <name evidence="2" type="ORF">SAMN02745857_00939</name>
</gene>
<organism evidence="2 3">
    <name type="scientific">Andreprevotia lacus DSM 23236</name>
    <dbReference type="NCBI Taxonomy" id="1121001"/>
    <lineage>
        <taxon>Bacteria</taxon>
        <taxon>Pseudomonadati</taxon>
        <taxon>Pseudomonadota</taxon>
        <taxon>Betaproteobacteria</taxon>
        <taxon>Neisseriales</taxon>
        <taxon>Chitinibacteraceae</taxon>
        <taxon>Andreprevotia</taxon>
    </lineage>
</organism>
<keyword evidence="3" id="KW-1185">Reference proteome</keyword>
<protein>
    <submittedName>
        <fullName evidence="2">Uncharacterized protein</fullName>
    </submittedName>
</protein>
<dbReference type="RefSeq" id="WP_139798657.1">
    <property type="nucleotide sequence ID" value="NZ_FWXD01000004.1"/>
</dbReference>
<sequence length="417" mass="45824">MKIRILLLALCWLLAGTALAQSQPPLNANDWNFVLIPQLESQSGKGNNLSVTGLNHALRIGQQLNSLTAGRMNQVQQVYALTMAGDANNMATLESIEPYALLNNLGVSVQKLQPGDASAYNSPAWFAQQIVANQPRGTYILSMPADVLQQFVGSLSNSSVDLQGAHQYVVLSGRDQPFALSSYDDQTPDAKEYPLAPLRLRSACPQTPVEIHAKAPKDLRPYTAQSVYLVRHVEAHPSGNFENGNYVCQGQWRALGANARLLEKMRDRKPDYIFTSNPANIIGCSGTCSYIRPSLTVAPFAIQHDLPLTLAEFQWNDAADLAQSLFNRDSPYFRHAASGNSILVGWEHAHIEKAVKYLFTTIYQNPQAASQIPAWSFDDYDTVWELSTSKDGELTFKNTCEGIASASLPSTCPAFFQ</sequence>
<dbReference type="OrthoDB" id="7001291at2"/>
<name>A0A1W1X8V7_9NEIS</name>
<proteinExistence type="predicted"/>
<dbReference type="EMBL" id="FWXD01000004">
    <property type="protein sequence ID" value="SMC20402.1"/>
    <property type="molecule type" value="Genomic_DNA"/>
</dbReference>
<accession>A0A1W1X8V7</accession>
<evidence type="ECO:0000256" key="1">
    <source>
        <dbReference type="SAM" id="SignalP"/>
    </source>
</evidence>
<feature type="chain" id="PRO_5013184516" evidence="1">
    <location>
        <begin position="21"/>
        <end position="417"/>
    </location>
</feature>
<dbReference type="AlphaFoldDB" id="A0A1W1X8V7"/>
<dbReference type="Proteomes" id="UP000192761">
    <property type="component" value="Unassembled WGS sequence"/>
</dbReference>
<feature type="signal peptide" evidence="1">
    <location>
        <begin position="1"/>
        <end position="20"/>
    </location>
</feature>
<evidence type="ECO:0000313" key="2">
    <source>
        <dbReference type="EMBL" id="SMC20402.1"/>
    </source>
</evidence>
<evidence type="ECO:0000313" key="3">
    <source>
        <dbReference type="Proteomes" id="UP000192761"/>
    </source>
</evidence>
<keyword evidence="1" id="KW-0732">Signal</keyword>
<reference evidence="2 3" key="1">
    <citation type="submission" date="2017-04" db="EMBL/GenBank/DDBJ databases">
        <authorList>
            <person name="Afonso C.L."/>
            <person name="Miller P.J."/>
            <person name="Scott M.A."/>
            <person name="Spackman E."/>
            <person name="Goraichik I."/>
            <person name="Dimitrov K.M."/>
            <person name="Suarez D.L."/>
            <person name="Swayne D.E."/>
        </authorList>
    </citation>
    <scope>NUCLEOTIDE SEQUENCE [LARGE SCALE GENOMIC DNA]</scope>
    <source>
        <strain evidence="2 3">DSM 23236</strain>
    </source>
</reference>
<dbReference type="STRING" id="1121001.SAMN02745857_00939"/>